<dbReference type="AlphaFoldDB" id="A0A6G1HU83"/>
<gene>
    <name evidence="1" type="ORF">EJ06DRAFT_58579</name>
</gene>
<proteinExistence type="predicted"/>
<dbReference type="Proteomes" id="UP000799640">
    <property type="component" value="Unassembled WGS sequence"/>
</dbReference>
<accession>A0A6G1HU83</accession>
<organism evidence="1 2">
    <name type="scientific">Trichodelitschia bisporula</name>
    <dbReference type="NCBI Taxonomy" id="703511"/>
    <lineage>
        <taxon>Eukaryota</taxon>
        <taxon>Fungi</taxon>
        <taxon>Dikarya</taxon>
        <taxon>Ascomycota</taxon>
        <taxon>Pezizomycotina</taxon>
        <taxon>Dothideomycetes</taxon>
        <taxon>Dothideomycetes incertae sedis</taxon>
        <taxon>Phaeotrichales</taxon>
        <taxon>Phaeotrichaceae</taxon>
        <taxon>Trichodelitschia</taxon>
    </lineage>
</organism>
<evidence type="ECO:0000313" key="1">
    <source>
        <dbReference type="EMBL" id="KAF2399580.1"/>
    </source>
</evidence>
<reference evidence="1" key="1">
    <citation type="journal article" date="2020" name="Stud. Mycol.">
        <title>101 Dothideomycetes genomes: a test case for predicting lifestyles and emergence of pathogens.</title>
        <authorList>
            <person name="Haridas S."/>
            <person name="Albert R."/>
            <person name="Binder M."/>
            <person name="Bloem J."/>
            <person name="Labutti K."/>
            <person name="Salamov A."/>
            <person name="Andreopoulos B."/>
            <person name="Baker S."/>
            <person name="Barry K."/>
            <person name="Bills G."/>
            <person name="Bluhm B."/>
            <person name="Cannon C."/>
            <person name="Castanera R."/>
            <person name="Culley D."/>
            <person name="Daum C."/>
            <person name="Ezra D."/>
            <person name="Gonzalez J."/>
            <person name="Henrissat B."/>
            <person name="Kuo A."/>
            <person name="Liang C."/>
            <person name="Lipzen A."/>
            <person name="Lutzoni F."/>
            <person name="Magnuson J."/>
            <person name="Mondo S."/>
            <person name="Nolan M."/>
            <person name="Ohm R."/>
            <person name="Pangilinan J."/>
            <person name="Park H.-J."/>
            <person name="Ramirez L."/>
            <person name="Alfaro M."/>
            <person name="Sun H."/>
            <person name="Tritt A."/>
            <person name="Yoshinaga Y."/>
            <person name="Zwiers L.-H."/>
            <person name="Turgeon B."/>
            <person name="Goodwin S."/>
            <person name="Spatafora J."/>
            <person name="Crous P."/>
            <person name="Grigoriev I."/>
        </authorList>
    </citation>
    <scope>NUCLEOTIDE SEQUENCE</scope>
    <source>
        <strain evidence="1">CBS 262.69</strain>
    </source>
</reference>
<dbReference type="EMBL" id="ML996697">
    <property type="protein sequence ID" value="KAF2399580.1"/>
    <property type="molecule type" value="Genomic_DNA"/>
</dbReference>
<protein>
    <submittedName>
        <fullName evidence="1">Uncharacterized protein</fullName>
    </submittedName>
</protein>
<keyword evidence="2" id="KW-1185">Reference proteome</keyword>
<name>A0A6G1HU83_9PEZI</name>
<evidence type="ECO:0000313" key="2">
    <source>
        <dbReference type="Proteomes" id="UP000799640"/>
    </source>
</evidence>
<sequence length="216" mass="23698">MRLPTLDVVARAVHQGFRRTVQHPPDLPRHGLGVPLARNRSNSIAPNLQAVRQLCRMSTPMPCRLNHNRPPTKGNSSRSVYKLVDVRASEARPGEFSGSVGPNWLPQSHLSRPLVTAAQGSIPHGAFAVANYPPDSINSRPGMPCIMALTPASRRTLSRASHDCEISRHIVATVACYFYGSVYAICWDHYFPTAGLLLPRAPSIIPRTRTSIVLQT</sequence>